<gene>
    <name evidence="3" type="ORF">FR698_07120</name>
</gene>
<protein>
    <submittedName>
        <fullName evidence="3">Heavy-metal-associated domain-containing protein</fullName>
    </submittedName>
</protein>
<feature type="signal peptide" evidence="1">
    <location>
        <begin position="1"/>
        <end position="20"/>
    </location>
</feature>
<dbReference type="Gene3D" id="3.30.70.100">
    <property type="match status" value="1"/>
</dbReference>
<dbReference type="OrthoDB" id="5513217at2"/>
<dbReference type="SUPFAM" id="SSF55008">
    <property type="entry name" value="HMA, heavy metal-associated domain"/>
    <property type="match status" value="1"/>
</dbReference>
<dbReference type="EMBL" id="VPFL01000007">
    <property type="protein sequence ID" value="TXF12286.1"/>
    <property type="molecule type" value="Genomic_DNA"/>
</dbReference>
<feature type="chain" id="PRO_5022756956" evidence="1">
    <location>
        <begin position="21"/>
        <end position="97"/>
    </location>
</feature>
<dbReference type="GO" id="GO:0046872">
    <property type="term" value="F:metal ion binding"/>
    <property type="evidence" value="ECO:0007669"/>
    <property type="project" value="InterPro"/>
</dbReference>
<evidence type="ECO:0000313" key="3">
    <source>
        <dbReference type="EMBL" id="TXF12286.1"/>
    </source>
</evidence>
<dbReference type="CDD" id="cd00371">
    <property type="entry name" value="HMA"/>
    <property type="match status" value="1"/>
</dbReference>
<organism evidence="3 4">
    <name type="scientific">Pelomicrobium methylotrophicum</name>
    <dbReference type="NCBI Taxonomy" id="2602750"/>
    <lineage>
        <taxon>Bacteria</taxon>
        <taxon>Pseudomonadati</taxon>
        <taxon>Pseudomonadota</taxon>
        <taxon>Hydrogenophilia</taxon>
        <taxon>Hydrogenophilia incertae sedis</taxon>
        <taxon>Pelomicrobium</taxon>
    </lineage>
</organism>
<feature type="domain" description="HMA" evidence="2">
    <location>
        <begin position="23"/>
        <end position="90"/>
    </location>
</feature>
<keyword evidence="1" id="KW-0732">Signal</keyword>
<name>A0A5C7EVW0_9PROT</name>
<dbReference type="AlphaFoldDB" id="A0A5C7EVW0"/>
<dbReference type="Pfam" id="PF00403">
    <property type="entry name" value="HMA"/>
    <property type="match status" value="1"/>
</dbReference>
<sequence length="97" mass="10941">MKKLIAILTLILAWNASAWAEGTQYQMRVDGLACPYCAYGVEKKLKRIKGVKDVEIDLDKGVVTVRVDDGVELTEPQMRQLFTDAGFTYRSMTRTPL</sequence>
<dbReference type="PROSITE" id="PS50846">
    <property type="entry name" value="HMA_2"/>
    <property type="match status" value="1"/>
</dbReference>
<keyword evidence="4" id="KW-1185">Reference proteome</keyword>
<comment type="caution">
    <text evidence="3">The sequence shown here is derived from an EMBL/GenBank/DDBJ whole genome shotgun (WGS) entry which is preliminary data.</text>
</comment>
<dbReference type="InterPro" id="IPR036163">
    <property type="entry name" value="HMA_dom_sf"/>
</dbReference>
<evidence type="ECO:0000259" key="2">
    <source>
        <dbReference type="PROSITE" id="PS50846"/>
    </source>
</evidence>
<evidence type="ECO:0000256" key="1">
    <source>
        <dbReference type="SAM" id="SignalP"/>
    </source>
</evidence>
<accession>A0A5C7EVW0</accession>
<dbReference type="InterPro" id="IPR006121">
    <property type="entry name" value="HMA_dom"/>
</dbReference>
<dbReference type="Proteomes" id="UP000321201">
    <property type="component" value="Unassembled WGS sequence"/>
</dbReference>
<reference evidence="3 4" key="1">
    <citation type="submission" date="2019-08" db="EMBL/GenBank/DDBJ databases">
        <title>Pelomicrobium methylotrophicum gen. nov., sp. nov. a moderately thermophilic, facultatively anaerobic, lithoautotrophic and methylotrophic bacterium isolated from a terrestrial mud volcano.</title>
        <authorList>
            <person name="Slobodkina G.B."/>
            <person name="Merkel A.Y."/>
            <person name="Slobodkin A.I."/>
        </authorList>
    </citation>
    <scope>NUCLEOTIDE SEQUENCE [LARGE SCALE GENOMIC DNA]</scope>
    <source>
        <strain evidence="3 4">SM250</strain>
    </source>
</reference>
<proteinExistence type="predicted"/>
<dbReference type="InParanoid" id="A0A5C7EVW0"/>
<dbReference type="RefSeq" id="WP_147799485.1">
    <property type="nucleotide sequence ID" value="NZ_VPFL01000007.1"/>
</dbReference>
<evidence type="ECO:0000313" key="4">
    <source>
        <dbReference type="Proteomes" id="UP000321201"/>
    </source>
</evidence>